<feature type="chain" id="PRO_5023927527" evidence="1">
    <location>
        <begin position="18"/>
        <end position="166"/>
    </location>
</feature>
<evidence type="ECO:0000256" key="1">
    <source>
        <dbReference type="SAM" id="SignalP"/>
    </source>
</evidence>
<dbReference type="AlphaFoldDB" id="A0A5J4X5L6"/>
<dbReference type="GO" id="GO:0060271">
    <property type="term" value="P:cilium assembly"/>
    <property type="evidence" value="ECO:0007669"/>
    <property type="project" value="TreeGrafter"/>
</dbReference>
<keyword evidence="1" id="KW-0732">Signal</keyword>
<reference evidence="2 3" key="1">
    <citation type="submission" date="2019-03" db="EMBL/GenBank/DDBJ databases">
        <title>Single cell metagenomics reveals metabolic interactions within the superorganism composed of flagellate Streblomastix strix and complex community of Bacteroidetes bacteria on its surface.</title>
        <authorList>
            <person name="Treitli S.C."/>
            <person name="Kolisko M."/>
            <person name="Husnik F."/>
            <person name="Keeling P."/>
            <person name="Hampl V."/>
        </authorList>
    </citation>
    <scope>NUCLEOTIDE SEQUENCE [LARGE SCALE GENOMIC DNA]</scope>
    <source>
        <strain evidence="2">ST1C</strain>
    </source>
</reference>
<dbReference type="EMBL" id="SNRW01000258">
    <property type="protein sequence ID" value="KAA6402293.1"/>
    <property type="molecule type" value="Genomic_DNA"/>
</dbReference>
<dbReference type="PANTHER" id="PTHR45912:SF3">
    <property type="entry name" value="CILIA- AND FLAGELLA-ASSOCIATED PROTEIN 47"/>
    <property type="match status" value="1"/>
</dbReference>
<protein>
    <submittedName>
        <fullName evidence="2">Uncharacterized protein</fullName>
    </submittedName>
</protein>
<sequence length="166" mass="18914">MSLFIYTLFQMLPFCLPQTVVEVPACVGHLFMKFIELSNPTKKSNLIYNARIESLNTIETDFHLQQNQIMNEPGKMAGLPILTKPKFQKQSNAILLLVPKNQTGSLAPPVAYRLKTQRFPPQPMAKYQVTAQLYGTSYCEVKVTNFFEKDASIGVKLQIINDQRWS</sequence>
<evidence type="ECO:0000313" key="2">
    <source>
        <dbReference type="EMBL" id="KAA6402293.1"/>
    </source>
</evidence>
<dbReference type="Proteomes" id="UP000324800">
    <property type="component" value="Unassembled WGS sequence"/>
</dbReference>
<evidence type="ECO:0000313" key="3">
    <source>
        <dbReference type="Proteomes" id="UP000324800"/>
    </source>
</evidence>
<organism evidence="2 3">
    <name type="scientific">Streblomastix strix</name>
    <dbReference type="NCBI Taxonomy" id="222440"/>
    <lineage>
        <taxon>Eukaryota</taxon>
        <taxon>Metamonada</taxon>
        <taxon>Preaxostyla</taxon>
        <taxon>Oxymonadida</taxon>
        <taxon>Streblomastigidae</taxon>
        <taxon>Streblomastix</taxon>
    </lineage>
</organism>
<proteinExistence type="predicted"/>
<dbReference type="OrthoDB" id="10060824at2759"/>
<gene>
    <name evidence="2" type="ORF">EZS28_002186</name>
</gene>
<comment type="caution">
    <text evidence="2">The sequence shown here is derived from an EMBL/GenBank/DDBJ whole genome shotgun (WGS) entry which is preliminary data.</text>
</comment>
<dbReference type="GO" id="GO:0005929">
    <property type="term" value="C:cilium"/>
    <property type="evidence" value="ECO:0007669"/>
    <property type="project" value="TreeGrafter"/>
</dbReference>
<dbReference type="PANTHER" id="PTHR45912">
    <property type="entry name" value="CILIA- AND FLAGELLA-ASSOCIATED PROTEIN 47"/>
    <property type="match status" value="1"/>
</dbReference>
<accession>A0A5J4X5L6</accession>
<feature type="signal peptide" evidence="1">
    <location>
        <begin position="1"/>
        <end position="17"/>
    </location>
</feature>
<name>A0A5J4X5L6_9EUKA</name>